<dbReference type="FunCoup" id="A0A1Y2AK77">
    <property type="interactions" value="25"/>
</dbReference>
<dbReference type="Proteomes" id="UP000193986">
    <property type="component" value="Unassembled WGS sequence"/>
</dbReference>
<accession>A0A1Y2AK77</accession>
<proteinExistence type="inferred from homology"/>
<feature type="domain" description="DnaJ homologue subfamily C member 28 conserved" evidence="5">
    <location>
        <begin position="250"/>
        <end position="320"/>
    </location>
</feature>
<dbReference type="SUPFAM" id="SSF56112">
    <property type="entry name" value="Protein kinase-like (PK-like)"/>
    <property type="match status" value="1"/>
</dbReference>
<dbReference type="InterPro" id="IPR044095">
    <property type="entry name" value="ADCK2_dom"/>
</dbReference>
<feature type="region of interest" description="Disordered" evidence="2">
    <location>
        <begin position="429"/>
        <end position="457"/>
    </location>
</feature>
<feature type="compositionally biased region" description="Acidic residues" evidence="2">
    <location>
        <begin position="498"/>
        <end position="509"/>
    </location>
</feature>
<keyword evidence="3" id="KW-0812">Transmembrane</keyword>
<dbReference type="PANTHER" id="PTHR45890">
    <property type="entry name" value="AARF DOMAIN CONTAINING KINASE 2 (PREDICTED)"/>
    <property type="match status" value="1"/>
</dbReference>
<evidence type="ECO:0000259" key="4">
    <source>
        <dbReference type="Pfam" id="PF03109"/>
    </source>
</evidence>
<evidence type="ECO:0000259" key="5">
    <source>
        <dbReference type="Pfam" id="PF09350"/>
    </source>
</evidence>
<keyword evidence="7" id="KW-1185">Reference proteome</keyword>
<feature type="domain" description="ABC1 atypical kinase-like" evidence="4">
    <location>
        <begin position="619"/>
        <end position="759"/>
    </location>
</feature>
<comment type="similarity">
    <text evidence="1">Belongs to the protein kinase superfamily. ADCK protein kinase family.</text>
</comment>
<evidence type="ECO:0000313" key="6">
    <source>
        <dbReference type="EMBL" id="ORY22959.1"/>
    </source>
</evidence>
<feature type="region of interest" description="Disordered" evidence="2">
    <location>
        <begin position="219"/>
        <end position="239"/>
    </location>
</feature>
<name>A0A1Y2AK77_9TREE</name>
<dbReference type="Pfam" id="PF09350">
    <property type="entry name" value="DJC28_CD"/>
    <property type="match status" value="1"/>
</dbReference>
<organism evidence="6 7">
    <name type="scientific">Naematelia encephala</name>
    <dbReference type="NCBI Taxonomy" id="71784"/>
    <lineage>
        <taxon>Eukaryota</taxon>
        <taxon>Fungi</taxon>
        <taxon>Dikarya</taxon>
        <taxon>Basidiomycota</taxon>
        <taxon>Agaricomycotina</taxon>
        <taxon>Tremellomycetes</taxon>
        <taxon>Tremellales</taxon>
        <taxon>Naemateliaceae</taxon>
        <taxon>Naematelia</taxon>
    </lineage>
</organism>
<feature type="compositionally biased region" description="Polar residues" evidence="2">
    <location>
        <begin position="443"/>
        <end position="457"/>
    </location>
</feature>
<evidence type="ECO:0000256" key="3">
    <source>
        <dbReference type="SAM" id="Phobius"/>
    </source>
</evidence>
<sequence length="1097" mass="123724">MRLSSRGPVAFARCPAYRYQHNGRLTGSDKLFADAEQEEATSSRDHFRYTQGPVWTGEETKTDAGLRVLVDSHKPLRTGQGVRSNSADDKIQGWMNGLRLEPRIGTVQSAAPESQKLHRTHIPPHLHRPWHATYTGDNQTVESPKVKYGMFIKKRADGDALTNLLELRLPPDADAKTKARLRDMKRAGKIVRRFERARDGVVGYQLGLEMNVGQEVDDDETFQGNRQTRGSSVLGAKGGAASGLRAWSGLVEDRILRAREAGLLKVTRGIGQPIPRDPEDGNPHLDKGELLMNRIVKRQGALPAWIELQNSLDSTLVAFRSTLLSTYTTHLVRNIISTTALEPLPPRHVIPDRDESWEARELKFHEENVKQINDQVRRMNAVAPSPARRNLITREQELGKVRGELLRATVWTEIVQRAEEAKALPKPVQSGPLSLFGPGRPSKGSQAAATLSSPTRTRSQDDFFRSWIPLGAAFAGVGLFVFYRRPAQADSHPQPVPSEEEEEVPFDEEPSALPTTINKFLHDYLIEPLATLFRFLHLAFLFGPVILTSPMLFIGRPERRRRVAKPVADAEENWGAVWWYGFLVKQMERAGPSFIKLGQWAASRADLFPSALCDKMSKLHSNGKPHSLRHTKRIVEHSFGVKFEDIFDEFIEEPIGCGAIAQVYKAKLKPGFSGETASVAIKVLHPRVRQTIRRDIAIMSIFANAINLLPGMQWLSLPEEVAVFGDMMHSQLDLRVEASNLERFDHNFANRGRRITFPRPIRLGRPTYDSKDVLVEEFQDALPLKWFLRNGGGPYDNRIANYGLDAFLVGFGELYELTIRKCYFWITGRMAIFIRKFHTELSNDRGNIMVRFYKPTTGDYLSPILSHLRAPQDLPDSVDDLVHSLSSLAHDPEAWRAKLESLYEEKYEAQLIFIDAGLVTSLDGNNRKNFLDLFQAIAEFDGYKAGKLMIERCRFPEYAIDEETFALKIQHIVLSVKSRTFSLAKIKIADILTDVLTAVRQHHVKLEGDFVNTVISILLLEGIGRQLDPDMDLFKSALPILRQLGRQLGTREAIAAVPKGNIWAMAKVWVWMEAREVAGELSAVDDWIKFDRLSPAI</sequence>
<comment type="caution">
    <text evidence="6">The sequence shown here is derived from an EMBL/GenBank/DDBJ whole genome shotgun (WGS) entry which is preliminary data.</text>
</comment>
<dbReference type="InterPro" id="IPR052402">
    <property type="entry name" value="ADCK_kinase"/>
</dbReference>
<evidence type="ECO:0000256" key="2">
    <source>
        <dbReference type="SAM" id="MobiDB-lite"/>
    </source>
</evidence>
<evidence type="ECO:0000256" key="1">
    <source>
        <dbReference type="ARBA" id="ARBA00009670"/>
    </source>
</evidence>
<reference evidence="6 7" key="1">
    <citation type="submission" date="2016-07" db="EMBL/GenBank/DDBJ databases">
        <title>Pervasive Adenine N6-methylation of Active Genes in Fungi.</title>
        <authorList>
            <consortium name="DOE Joint Genome Institute"/>
            <person name="Mondo S.J."/>
            <person name="Dannebaum R.O."/>
            <person name="Kuo R.C."/>
            <person name="Labutti K."/>
            <person name="Haridas S."/>
            <person name="Kuo A."/>
            <person name="Salamov A."/>
            <person name="Ahrendt S.R."/>
            <person name="Lipzen A."/>
            <person name="Sullivan W."/>
            <person name="Andreopoulos W.B."/>
            <person name="Clum A."/>
            <person name="Lindquist E."/>
            <person name="Daum C."/>
            <person name="Ramamoorthy G.K."/>
            <person name="Gryganskyi A."/>
            <person name="Culley D."/>
            <person name="Magnuson J.K."/>
            <person name="James T.Y."/>
            <person name="O'Malley M.A."/>
            <person name="Stajich J.E."/>
            <person name="Spatafora J.W."/>
            <person name="Visel A."/>
            <person name="Grigoriev I.V."/>
        </authorList>
    </citation>
    <scope>NUCLEOTIDE SEQUENCE [LARGE SCALE GENOMIC DNA]</scope>
    <source>
        <strain evidence="6 7">68-887.2</strain>
    </source>
</reference>
<dbReference type="EMBL" id="MCFC01000085">
    <property type="protein sequence ID" value="ORY22959.1"/>
    <property type="molecule type" value="Genomic_DNA"/>
</dbReference>
<dbReference type="AlphaFoldDB" id="A0A1Y2AK77"/>
<dbReference type="GO" id="GO:0005739">
    <property type="term" value="C:mitochondrion"/>
    <property type="evidence" value="ECO:0007669"/>
    <property type="project" value="TreeGrafter"/>
</dbReference>
<evidence type="ECO:0000313" key="7">
    <source>
        <dbReference type="Proteomes" id="UP000193986"/>
    </source>
</evidence>
<dbReference type="InterPro" id="IPR004147">
    <property type="entry name" value="ABC1_dom"/>
</dbReference>
<feature type="compositionally biased region" description="Polar residues" evidence="2">
    <location>
        <begin position="222"/>
        <end position="231"/>
    </location>
</feature>
<keyword evidence="3" id="KW-1133">Transmembrane helix</keyword>
<feature type="region of interest" description="Disordered" evidence="2">
    <location>
        <begin position="489"/>
        <end position="509"/>
    </location>
</feature>
<dbReference type="Pfam" id="PF03109">
    <property type="entry name" value="ABC1"/>
    <property type="match status" value="1"/>
</dbReference>
<dbReference type="InterPro" id="IPR018961">
    <property type="entry name" value="DnaJ_homolog_subfam-C_membr-28"/>
</dbReference>
<dbReference type="PANTHER" id="PTHR45890:SF1">
    <property type="entry name" value="AARF DOMAIN CONTAINING KINASE 2"/>
    <property type="match status" value="1"/>
</dbReference>
<dbReference type="STRING" id="71784.A0A1Y2AK77"/>
<feature type="transmembrane region" description="Helical" evidence="3">
    <location>
        <begin position="463"/>
        <end position="483"/>
    </location>
</feature>
<dbReference type="InParanoid" id="A0A1Y2AK77"/>
<dbReference type="OrthoDB" id="1290869at2759"/>
<gene>
    <name evidence="6" type="ORF">BCR39DRAFT_501229</name>
</gene>
<protein>
    <submittedName>
        <fullName evidence="6">ABC1 family-domain-containing protein</fullName>
    </submittedName>
</protein>
<dbReference type="InterPro" id="IPR011009">
    <property type="entry name" value="Kinase-like_dom_sf"/>
</dbReference>
<keyword evidence="3" id="KW-0472">Membrane</keyword>
<feature type="transmembrane region" description="Helical" evidence="3">
    <location>
        <begin position="535"/>
        <end position="555"/>
    </location>
</feature>
<dbReference type="CDD" id="cd13971">
    <property type="entry name" value="ADCK2-like"/>
    <property type="match status" value="1"/>
</dbReference>